<name>A0A645C1C3_9ZZZZ</name>
<comment type="caution">
    <text evidence="1">The sequence shown here is derived from an EMBL/GenBank/DDBJ whole genome shotgun (WGS) entry which is preliminary data.</text>
</comment>
<accession>A0A645C1C3</accession>
<gene>
    <name evidence="1" type="ORF">SDC9_118574</name>
</gene>
<protein>
    <submittedName>
        <fullName evidence="1">Uncharacterized protein</fullName>
    </submittedName>
</protein>
<dbReference type="AlphaFoldDB" id="A0A645C1C3"/>
<sequence>MRKAYDTFLQSEVSADLAAKSGGSEAYRYECAHCGEEVRLAAAGSVNMVAHFRHRSGNNDVDCENYLGQYGAINIDSRSRKSRNERAEFYFDSISKMFFLGLCFSEDEIITYEDASAKFELRASAQEQAFSILRINNFNFIPDAPRMIPIDRFSYNYFLSNTLNNIKRRYEFFKKDGSPTLFKIQANDTEYRARLIRSTILYTNVPYFAVVESRFSLPQTSYLPSDIEISSTLCFETMSRSFIGQTLTIKNKTADVESLFSSWGYQVEASETLTLLWPPAAQINEVSAICSDNAFLFSSFNLEPHGNINVHSTDVTKIENGVSRVSIHSRVKVFRKNAEIVIDGGITYPADYETLSLEEGHTHIYTVPDDSVYYLFNRSGTMPISEGQSVSLTPGCLIKHYNSGYLDGVIYPAQQNELSGELLLYDLLAHYKRTESLSLESLAALELSDTASKYIEECIAVGVINSAAKRFIEEGQL</sequence>
<evidence type="ECO:0000313" key="1">
    <source>
        <dbReference type="EMBL" id="MPM71606.1"/>
    </source>
</evidence>
<proteinExistence type="predicted"/>
<reference evidence="1" key="1">
    <citation type="submission" date="2019-08" db="EMBL/GenBank/DDBJ databases">
        <authorList>
            <person name="Kucharzyk K."/>
            <person name="Murdoch R.W."/>
            <person name="Higgins S."/>
            <person name="Loffler F."/>
        </authorList>
    </citation>
    <scope>NUCLEOTIDE SEQUENCE</scope>
</reference>
<organism evidence="1">
    <name type="scientific">bioreactor metagenome</name>
    <dbReference type="NCBI Taxonomy" id="1076179"/>
    <lineage>
        <taxon>unclassified sequences</taxon>
        <taxon>metagenomes</taxon>
        <taxon>ecological metagenomes</taxon>
    </lineage>
</organism>
<dbReference type="EMBL" id="VSSQ01024218">
    <property type="protein sequence ID" value="MPM71606.1"/>
    <property type="molecule type" value="Genomic_DNA"/>
</dbReference>